<name>A0A2I0AU71_9ASPA</name>
<dbReference type="PROSITE" id="PS51634">
    <property type="entry name" value="CRC"/>
    <property type="match status" value="1"/>
</dbReference>
<keyword evidence="7" id="KW-1185">Reference proteome</keyword>
<evidence type="ECO:0000256" key="4">
    <source>
        <dbReference type="SAM" id="MobiDB-lite"/>
    </source>
</evidence>
<dbReference type="EMBL" id="KZ451950">
    <property type="protein sequence ID" value="PKA59056.1"/>
    <property type="molecule type" value="Genomic_DNA"/>
</dbReference>
<dbReference type="Pfam" id="PF03638">
    <property type="entry name" value="TCR"/>
    <property type="match status" value="2"/>
</dbReference>
<dbReference type="PANTHER" id="PTHR12446:SF34">
    <property type="entry name" value="PROTEIN LIN-54 HOMOLOG"/>
    <property type="match status" value="1"/>
</dbReference>
<evidence type="ECO:0000256" key="2">
    <source>
        <dbReference type="ARBA" id="ARBA00007267"/>
    </source>
</evidence>
<dbReference type="PANTHER" id="PTHR12446">
    <property type="entry name" value="TESMIN/TSO1-RELATED"/>
    <property type="match status" value="1"/>
</dbReference>
<keyword evidence="3" id="KW-0539">Nucleus</keyword>
<reference evidence="6 7" key="1">
    <citation type="journal article" date="2017" name="Nature">
        <title>The Apostasia genome and the evolution of orchids.</title>
        <authorList>
            <person name="Zhang G.Q."/>
            <person name="Liu K.W."/>
            <person name="Li Z."/>
            <person name="Lohaus R."/>
            <person name="Hsiao Y.Y."/>
            <person name="Niu S.C."/>
            <person name="Wang J.Y."/>
            <person name="Lin Y.C."/>
            <person name="Xu Q."/>
            <person name="Chen L.J."/>
            <person name="Yoshida K."/>
            <person name="Fujiwara S."/>
            <person name="Wang Z.W."/>
            <person name="Zhang Y.Q."/>
            <person name="Mitsuda N."/>
            <person name="Wang M."/>
            <person name="Liu G.H."/>
            <person name="Pecoraro L."/>
            <person name="Huang H.X."/>
            <person name="Xiao X.J."/>
            <person name="Lin M."/>
            <person name="Wu X.Y."/>
            <person name="Wu W.L."/>
            <person name="Chen Y.Y."/>
            <person name="Chang S.B."/>
            <person name="Sakamoto S."/>
            <person name="Ohme-Takagi M."/>
            <person name="Yagi M."/>
            <person name="Zeng S.J."/>
            <person name="Shen C.Y."/>
            <person name="Yeh C.M."/>
            <person name="Luo Y.B."/>
            <person name="Tsai W.C."/>
            <person name="Van de Peer Y."/>
            <person name="Liu Z.J."/>
        </authorList>
    </citation>
    <scope>NUCLEOTIDE SEQUENCE [LARGE SCALE GENOMIC DNA]</scope>
    <source>
        <strain evidence="7">cv. Shenzhen</strain>
        <tissue evidence="6">Stem</tissue>
    </source>
</reference>
<dbReference type="OrthoDB" id="6283463at2759"/>
<gene>
    <name evidence="6" type="primary">TCX5</name>
    <name evidence="6" type="ORF">AXF42_Ash001149</name>
</gene>
<evidence type="ECO:0000313" key="6">
    <source>
        <dbReference type="EMBL" id="PKA59056.1"/>
    </source>
</evidence>
<evidence type="ECO:0000256" key="3">
    <source>
        <dbReference type="ARBA" id="ARBA00023242"/>
    </source>
</evidence>
<evidence type="ECO:0000256" key="1">
    <source>
        <dbReference type="ARBA" id="ARBA00004123"/>
    </source>
</evidence>
<sequence>MESGAASIPQDISQKKLVRQLDFTGTLFRVPIVTASPASAARELSAPSEPAVPVSQCSISAPMMSFYEVKDATPKKHKQCNCRNSKCLKLYCECFASGVYCNGCNCSNCCNNAENEAVRREAIESTLERNPNAFRPKIANSPQPVQDSKVEVGELPFVVKHNKGCHCKKSGCLKRYCECFQANILCSENCKCVDCRNFDGSEDRRALVHSESGNTQVYIQQAANAAINGAIGSSGYGSPASKKRKHQEFLHSTSAKDQLDHGLSQFPEINCAKASGHTALSSRAAAQTNGHVIHSSKLTYRSPLAGIIQQEHVKIFCKVLVAQSGRQTTTSTGRRLPEEKVIEREDKDKEDTKGQNGKAVQMSQRESATAHSNETNASIHVPGAVSAGIEKGARPMSPGTMALMCDEPDTIFLTLDNCRSPGFPRKENFTEVYAQQERFVLMKLRDSLHDLANCGRMKEENFNLISMIAETPRHEASVINQAKSCSDVPAHGKDEYIHQASISKDIIINKAAGLNRQELVSEELNFKPSHSEHQIHAKSTGASPGHNKTQST</sequence>
<dbReference type="InterPro" id="IPR005172">
    <property type="entry name" value="CRC"/>
</dbReference>
<comment type="subcellular location">
    <subcellularLocation>
        <location evidence="1">Nucleus</location>
    </subcellularLocation>
</comment>
<accession>A0A2I0AU71</accession>
<dbReference type="GO" id="GO:0006355">
    <property type="term" value="P:regulation of DNA-templated transcription"/>
    <property type="evidence" value="ECO:0007669"/>
    <property type="project" value="TreeGrafter"/>
</dbReference>
<feature type="region of interest" description="Disordered" evidence="4">
    <location>
        <begin position="327"/>
        <end position="382"/>
    </location>
</feature>
<feature type="region of interest" description="Disordered" evidence="4">
    <location>
        <begin position="528"/>
        <end position="552"/>
    </location>
</feature>
<protein>
    <submittedName>
        <fullName evidence="6">Protein tesmin/TSO1-like CXC 5</fullName>
    </submittedName>
</protein>
<dbReference type="GO" id="GO:0005634">
    <property type="term" value="C:nucleus"/>
    <property type="evidence" value="ECO:0007669"/>
    <property type="project" value="UniProtKB-SubCell"/>
</dbReference>
<evidence type="ECO:0000313" key="7">
    <source>
        <dbReference type="Proteomes" id="UP000236161"/>
    </source>
</evidence>
<feature type="domain" description="CRC" evidence="5">
    <location>
        <begin position="76"/>
        <end position="200"/>
    </location>
</feature>
<dbReference type="InterPro" id="IPR028307">
    <property type="entry name" value="Lin-54_fam"/>
</dbReference>
<evidence type="ECO:0000259" key="5">
    <source>
        <dbReference type="PROSITE" id="PS51634"/>
    </source>
</evidence>
<proteinExistence type="inferred from homology"/>
<dbReference type="Proteomes" id="UP000236161">
    <property type="component" value="Unassembled WGS sequence"/>
</dbReference>
<dbReference type="AlphaFoldDB" id="A0A2I0AU71"/>
<dbReference type="SMART" id="SM01114">
    <property type="entry name" value="CXC"/>
    <property type="match status" value="2"/>
</dbReference>
<feature type="compositionally biased region" description="Polar residues" evidence="4">
    <location>
        <begin position="540"/>
        <end position="552"/>
    </location>
</feature>
<comment type="similarity">
    <text evidence="2">Belongs to the lin-54 family.</text>
</comment>
<feature type="compositionally biased region" description="Polar residues" evidence="4">
    <location>
        <begin position="361"/>
        <end position="378"/>
    </location>
</feature>
<dbReference type="InterPro" id="IPR033467">
    <property type="entry name" value="Tesmin/TSO1-like_CXC"/>
</dbReference>
<organism evidence="6 7">
    <name type="scientific">Apostasia shenzhenica</name>
    <dbReference type="NCBI Taxonomy" id="1088818"/>
    <lineage>
        <taxon>Eukaryota</taxon>
        <taxon>Viridiplantae</taxon>
        <taxon>Streptophyta</taxon>
        <taxon>Embryophyta</taxon>
        <taxon>Tracheophyta</taxon>
        <taxon>Spermatophyta</taxon>
        <taxon>Magnoliopsida</taxon>
        <taxon>Liliopsida</taxon>
        <taxon>Asparagales</taxon>
        <taxon>Orchidaceae</taxon>
        <taxon>Apostasioideae</taxon>
        <taxon>Apostasia</taxon>
    </lineage>
</organism>
<feature type="compositionally biased region" description="Basic and acidic residues" evidence="4">
    <location>
        <begin position="335"/>
        <end position="353"/>
    </location>
</feature>
<dbReference type="STRING" id="1088818.A0A2I0AU71"/>